<sequence>MSEAMHRLTCLLILALIGTTPAMAQDVEPASEAEVREAYGVFLDWLTAYRDEDYHVQWRLTDRRIRNWWPRERWTDFMRASRRHSGELISIEILQAGAIDAETLPCSERGHCYRPGVRYVFLMFRTRYENIEGELTEYAAMAESGEGWRFGGGNILNRPLGETSVIMTRTDESRYRRSFSQ</sequence>
<dbReference type="EMBL" id="JAZDRP010000007">
    <property type="protein sequence ID" value="MEE2526998.1"/>
    <property type="molecule type" value="Genomic_DNA"/>
</dbReference>
<dbReference type="Pfam" id="PF13211">
    <property type="entry name" value="DUF4019"/>
    <property type="match status" value="1"/>
</dbReference>
<keyword evidence="3" id="KW-1185">Reference proteome</keyword>
<accession>A0ABU7LSV1</accession>
<evidence type="ECO:0000313" key="3">
    <source>
        <dbReference type="Proteomes" id="UP001354971"/>
    </source>
</evidence>
<proteinExistence type="predicted"/>
<dbReference type="Proteomes" id="UP001354971">
    <property type="component" value="Unassembled WGS sequence"/>
</dbReference>
<protein>
    <submittedName>
        <fullName evidence="2">DUF4019 domain-containing protein</fullName>
    </submittedName>
</protein>
<comment type="caution">
    <text evidence="2">The sequence shown here is derived from an EMBL/GenBank/DDBJ whole genome shotgun (WGS) entry which is preliminary data.</text>
</comment>
<gene>
    <name evidence="2" type="ORF">V0U79_11515</name>
</gene>
<feature type="chain" id="PRO_5047416911" evidence="1">
    <location>
        <begin position="25"/>
        <end position="181"/>
    </location>
</feature>
<dbReference type="InterPro" id="IPR025091">
    <property type="entry name" value="DUF4019"/>
</dbReference>
<evidence type="ECO:0000313" key="2">
    <source>
        <dbReference type="EMBL" id="MEE2526998.1"/>
    </source>
</evidence>
<keyword evidence="1" id="KW-0732">Signal</keyword>
<name>A0ABU7LSV1_9PROT</name>
<reference evidence="2 3" key="1">
    <citation type="submission" date="2024-01" db="EMBL/GenBank/DDBJ databases">
        <title>Hyphobacterium bacterium isolated from marine sediment.</title>
        <authorList>
            <person name="Zhao S."/>
        </authorList>
    </citation>
    <scope>NUCLEOTIDE SEQUENCE [LARGE SCALE GENOMIC DNA]</scope>
    <source>
        <strain evidence="3">HN65</strain>
    </source>
</reference>
<evidence type="ECO:0000256" key="1">
    <source>
        <dbReference type="SAM" id="SignalP"/>
    </source>
</evidence>
<organism evidence="2 3">
    <name type="scientific">Hyphobacterium lacteum</name>
    <dbReference type="NCBI Taxonomy" id="3116575"/>
    <lineage>
        <taxon>Bacteria</taxon>
        <taxon>Pseudomonadati</taxon>
        <taxon>Pseudomonadota</taxon>
        <taxon>Alphaproteobacteria</taxon>
        <taxon>Maricaulales</taxon>
        <taxon>Maricaulaceae</taxon>
        <taxon>Hyphobacterium</taxon>
    </lineage>
</organism>
<feature type="signal peptide" evidence="1">
    <location>
        <begin position="1"/>
        <end position="24"/>
    </location>
</feature>